<protein>
    <submittedName>
        <fullName evidence="1">Uncharacterized protein</fullName>
    </submittedName>
</protein>
<name>A0A1J5P3B8_9ZZZZ</name>
<accession>A0A1J5P3B8</accession>
<dbReference type="EMBL" id="MLJW01007551">
    <property type="protein sequence ID" value="OIQ65160.1"/>
    <property type="molecule type" value="Genomic_DNA"/>
</dbReference>
<organism evidence="1">
    <name type="scientific">mine drainage metagenome</name>
    <dbReference type="NCBI Taxonomy" id="410659"/>
    <lineage>
        <taxon>unclassified sequences</taxon>
        <taxon>metagenomes</taxon>
        <taxon>ecological metagenomes</taxon>
    </lineage>
</organism>
<reference evidence="1" key="1">
    <citation type="submission" date="2016-10" db="EMBL/GenBank/DDBJ databases">
        <title>Sequence of Gallionella enrichment culture.</title>
        <authorList>
            <person name="Poehlein A."/>
            <person name="Muehling M."/>
            <person name="Daniel R."/>
        </authorList>
    </citation>
    <scope>NUCLEOTIDE SEQUENCE</scope>
</reference>
<evidence type="ECO:0000313" key="1">
    <source>
        <dbReference type="EMBL" id="OIQ65160.1"/>
    </source>
</evidence>
<sequence length="93" mass="9888">MGDGVFVVTVEKCGFAAVGIVDDLVGYDQRAGNKVGMDAADAGDGNDMGDVLILERPDVRAVVDLVRRNSMAVAMARKKNHFMPVDVAECKCT</sequence>
<proteinExistence type="predicted"/>
<dbReference type="AlphaFoldDB" id="A0A1J5P3B8"/>
<comment type="caution">
    <text evidence="1">The sequence shown here is derived from an EMBL/GenBank/DDBJ whole genome shotgun (WGS) entry which is preliminary data.</text>
</comment>
<gene>
    <name evidence="1" type="ORF">GALL_532830</name>
</gene>